<sequence length="376" mass="42198">MKMLYEVLFGAMSLFLLGAASELHGKYLSGFTFRTLGKMGKQMCVRECKAYRGGCGSVNFDRENLSCELNSNSSTDTPAVLEDRLSSIYIQINNSESAPNCGVHQCSTGEKCIPTHSGHKCVFMVCNVPKMKNVEYNGGRLSFRNYLQCQSGYRNLTSLKCEESGLEKSPAKFKCYKEMDGWILIYRGQGGGNESDYLSFITTGRSDEADESVNDEHCASIVKSAQCTTIYRTSLIDDWESVNITQVQLRLYKNGVTVSEVIFNGTDSNMNSWFSPSRILSSTWSDVTPSQTYNFFTMEGHIQQGGWRNFQIWKSYGGCPNDIFWMTSSYALPGTYCPIEATSTKQYFYCNQTTQCQFELEHGIADVMTVSIKVSE</sequence>
<feature type="signal peptide" evidence="1">
    <location>
        <begin position="1"/>
        <end position="20"/>
    </location>
</feature>
<dbReference type="GeneID" id="111134027"/>
<evidence type="ECO:0000313" key="3">
    <source>
        <dbReference type="Proteomes" id="UP000694844"/>
    </source>
</evidence>
<dbReference type="Pfam" id="PF00024">
    <property type="entry name" value="PAN_1"/>
    <property type="match status" value="1"/>
</dbReference>
<name>A0A8B8EFV4_CRAVI</name>
<gene>
    <name evidence="4" type="primary">LOC111134027</name>
</gene>
<dbReference type="AlphaFoldDB" id="A0A8B8EFV4"/>
<dbReference type="OrthoDB" id="6134084at2759"/>
<dbReference type="InterPro" id="IPR003609">
    <property type="entry name" value="Pan_app"/>
</dbReference>
<keyword evidence="1" id="KW-0732">Signal</keyword>
<proteinExistence type="predicted"/>
<dbReference type="Proteomes" id="UP000694844">
    <property type="component" value="Chromosome 5"/>
</dbReference>
<dbReference type="RefSeq" id="XP_022338501.1">
    <property type="nucleotide sequence ID" value="XM_022482793.1"/>
</dbReference>
<dbReference type="KEGG" id="cvn:111134027"/>
<evidence type="ECO:0000313" key="4">
    <source>
        <dbReference type="RefSeq" id="XP_022338501.1"/>
    </source>
</evidence>
<organism evidence="3 4">
    <name type="scientific">Crassostrea virginica</name>
    <name type="common">Eastern oyster</name>
    <dbReference type="NCBI Taxonomy" id="6565"/>
    <lineage>
        <taxon>Eukaryota</taxon>
        <taxon>Metazoa</taxon>
        <taxon>Spiralia</taxon>
        <taxon>Lophotrochozoa</taxon>
        <taxon>Mollusca</taxon>
        <taxon>Bivalvia</taxon>
        <taxon>Autobranchia</taxon>
        <taxon>Pteriomorphia</taxon>
        <taxon>Ostreida</taxon>
        <taxon>Ostreoidea</taxon>
        <taxon>Ostreidae</taxon>
        <taxon>Crassostrea</taxon>
    </lineage>
</organism>
<keyword evidence="3" id="KW-1185">Reference proteome</keyword>
<feature type="chain" id="PRO_5034382074" evidence="1">
    <location>
        <begin position="21"/>
        <end position="376"/>
    </location>
</feature>
<evidence type="ECO:0000256" key="1">
    <source>
        <dbReference type="SAM" id="SignalP"/>
    </source>
</evidence>
<dbReference type="SUPFAM" id="SSF57414">
    <property type="entry name" value="Hairpin loop containing domain-like"/>
    <property type="match status" value="1"/>
</dbReference>
<feature type="domain" description="Apple" evidence="2">
    <location>
        <begin position="25"/>
        <end position="89"/>
    </location>
</feature>
<protein>
    <submittedName>
        <fullName evidence="4">Uncharacterized protein LOC111134027</fullName>
    </submittedName>
</protein>
<evidence type="ECO:0000259" key="2">
    <source>
        <dbReference type="Pfam" id="PF00024"/>
    </source>
</evidence>
<reference evidence="4" key="1">
    <citation type="submission" date="2025-08" db="UniProtKB">
        <authorList>
            <consortium name="RefSeq"/>
        </authorList>
    </citation>
    <scope>IDENTIFICATION</scope>
    <source>
        <tissue evidence="4">Whole sample</tissue>
    </source>
</reference>
<accession>A0A8B8EFV4</accession>